<reference evidence="1" key="1">
    <citation type="thesis" date="2020" institute="ProQuest LLC" country="789 East Eisenhower Parkway, Ann Arbor, MI, USA">
        <title>Comparative Genomics and Chromosome Evolution.</title>
        <authorList>
            <person name="Mudd A.B."/>
        </authorList>
    </citation>
    <scope>NUCLEOTIDE SEQUENCE</scope>
    <source>
        <strain evidence="1">237g6f4</strain>
        <tissue evidence="1">Blood</tissue>
    </source>
</reference>
<comment type="caution">
    <text evidence="1">The sequence shown here is derived from an EMBL/GenBank/DDBJ whole genome shotgun (WGS) entry which is preliminary data.</text>
</comment>
<name>A0AAV6Z4J7_ENGPU</name>
<sequence length="90" mass="10509">MDTFQNRIKQDLSTPHNEEFSFHKRNLSKRHFTSLSELRDCSNVVIKMLDKWGTVVLLDIDLYYSKMKSMLSDVVHPGAQRTATQPNRIV</sequence>
<evidence type="ECO:0000313" key="2">
    <source>
        <dbReference type="Proteomes" id="UP000824782"/>
    </source>
</evidence>
<dbReference type="EMBL" id="WNYA01002738">
    <property type="protein sequence ID" value="KAG8543896.1"/>
    <property type="molecule type" value="Genomic_DNA"/>
</dbReference>
<dbReference type="AlphaFoldDB" id="A0AAV6Z4J7"/>
<accession>A0AAV6Z4J7</accession>
<keyword evidence="2" id="KW-1185">Reference proteome</keyword>
<dbReference type="Proteomes" id="UP000824782">
    <property type="component" value="Unassembled WGS sequence"/>
</dbReference>
<protein>
    <submittedName>
        <fullName evidence="1">Uncharacterized protein</fullName>
    </submittedName>
</protein>
<evidence type="ECO:0000313" key="1">
    <source>
        <dbReference type="EMBL" id="KAG8543896.1"/>
    </source>
</evidence>
<organism evidence="1 2">
    <name type="scientific">Engystomops pustulosus</name>
    <name type="common">Tungara frog</name>
    <name type="synonym">Physalaemus pustulosus</name>
    <dbReference type="NCBI Taxonomy" id="76066"/>
    <lineage>
        <taxon>Eukaryota</taxon>
        <taxon>Metazoa</taxon>
        <taxon>Chordata</taxon>
        <taxon>Craniata</taxon>
        <taxon>Vertebrata</taxon>
        <taxon>Euteleostomi</taxon>
        <taxon>Amphibia</taxon>
        <taxon>Batrachia</taxon>
        <taxon>Anura</taxon>
        <taxon>Neobatrachia</taxon>
        <taxon>Hyloidea</taxon>
        <taxon>Leptodactylidae</taxon>
        <taxon>Leiuperinae</taxon>
        <taxon>Engystomops</taxon>
    </lineage>
</organism>
<gene>
    <name evidence="1" type="ORF">GDO81_023436</name>
</gene>
<proteinExistence type="predicted"/>